<dbReference type="EMBL" id="MHFR01000054">
    <property type="protein sequence ID" value="OGW96025.1"/>
    <property type="molecule type" value="Genomic_DNA"/>
</dbReference>
<evidence type="ECO:0000313" key="2">
    <source>
        <dbReference type="Proteomes" id="UP000178187"/>
    </source>
</evidence>
<sequence length="117" mass="14094">MSIYISYPSRLLLDIKKKEKFQRLLLFVLTFQIFLIQSPRSKRLEQIKKRREEGEKLKAIMDGVLYTGKLKRVFRLYFERCWPSPMIARSLHSNLSTIYRNLRTIRFLAQVYSSEES</sequence>
<dbReference type="Proteomes" id="UP000178187">
    <property type="component" value="Unassembled WGS sequence"/>
</dbReference>
<accession>A0A1G1KT61</accession>
<evidence type="ECO:0000313" key="1">
    <source>
        <dbReference type="EMBL" id="OGW96025.1"/>
    </source>
</evidence>
<protein>
    <submittedName>
        <fullName evidence="1">Uncharacterized protein</fullName>
    </submittedName>
</protein>
<proteinExistence type="predicted"/>
<organism evidence="1 2">
    <name type="scientific">Candidatus Danuiimicrobium aquiferis</name>
    <dbReference type="NCBI Taxonomy" id="1801832"/>
    <lineage>
        <taxon>Bacteria</taxon>
        <taxon>Pseudomonadati</taxon>
        <taxon>Candidatus Omnitrophota</taxon>
        <taxon>Candidatus Danuiimicrobium</taxon>
    </lineage>
</organism>
<dbReference type="AlphaFoldDB" id="A0A1G1KT61"/>
<name>A0A1G1KT61_9BACT</name>
<comment type="caution">
    <text evidence="1">The sequence shown here is derived from an EMBL/GenBank/DDBJ whole genome shotgun (WGS) entry which is preliminary data.</text>
</comment>
<reference evidence="1 2" key="1">
    <citation type="journal article" date="2016" name="Nat. Commun.">
        <title>Thousands of microbial genomes shed light on interconnected biogeochemical processes in an aquifer system.</title>
        <authorList>
            <person name="Anantharaman K."/>
            <person name="Brown C.T."/>
            <person name="Hug L.A."/>
            <person name="Sharon I."/>
            <person name="Castelle C.J."/>
            <person name="Probst A.J."/>
            <person name="Thomas B.C."/>
            <person name="Singh A."/>
            <person name="Wilkins M.J."/>
            <person name="Karaoz U."/>
            <person name="Brodie E.L."/>
            <person name="Williams K.H."/>
            <person name="Hubbard S.S."/>
            <person name="Banfield J.F."/>
        </authorList>
    </citation>
    <scope>NUCLEOTIDE SEQUENCE [LARGE SCALE GENOMIC DNA]</scope>
</reference>
<gene>
    <name evidence="1" type="ORF">A3G33_10995</name>
</gene>